<sequence length="47" mass="5521">MLNLRLVVIVCSYMAEQHEINNVSKYVIGKLYQYYIAIKLENQGKET</sequence>
<evidence type="ECO:0000313" key="1">
    <source>
        <dbReference type="EMBL" id="DAE01031.1"/>
    </source>
</evidence>
<name>A0A8S5P1R3_9CAUD</name>
<reference evidence="1" key="1">
    <citation type="journal article" date="2021" name="Proc. Natl. Acad. Sci. U.S.A.">
        <title>A Catalog of Tens of Thousands of Viruses from Human Metagenomes Reveals Hidden Associations with Chronic Diseases.</title>
        <authorList>
            <person name="Tisza M.J."/>
            <person name="Buck C.B."/>
        </authorList>
    </citation>
    <scope>NUCLEOTIDE SEQUENCE</scope>
    <source>
        <strain evidence="1">CtXVO17</strain>
    </source>
</reference>
<accession>A0A8S5P1R3</accession>
<protein>
    <submittedName>
        <fullName evidence="1">Protein trafficking PGA2</fullName>
    </submittedName>
</protein>
<organism evidence="1">
    <name type="scientific">Myoviridae sp. ctXVO17</name>
    <dbReference type="NCBI Taxonomy" id="2825121"/>
    <lineage>
        <taxon>Viruses</taxon>
        <taxon>Duplodnaviria</taxon>
        <taxon>Heunggongvirae</taxon>
        <taxon>Uroviricota</taxon>
        <taxon>Caudoviricetes</taxon>
    </lineage>
</organism>
<dbReference type="EMBL" id="BK015316">
    <property type="protein sequence ID" value="DAE01031.1"/>
    <property type="molecule type" value="Genomic_DNA"/>
</dbReference>
<proteinExistence type="predicted"/>